<name>Q0YRZ1_9CHLB</name>
<sequence length="132" mass="14789">MNHEGGKHKESTQVTRKNTGIHKLLNETAVSTYEDIIDIVEAKIELVKIELTDKISLLSAVVILSVVLLIGLAYLITTLALLAGELLGHTWLGYLLVSFIFLSSFLFFAKIKPLLLRNMIQNILLSVHDYKK</sequence>
<evidence type="ECO:0000256" key="1">
    <source>
        <dbReference type="SAM" id="Phobius"/>
    </source>
</evidence>
<feature type="transmembrane region" description="Helical" evidence="1">
    <location>
        <begin position="89"/>
        <end position="109"/>
    </location>
</feature>
<evidence type="ECO:0008006" key="4">
    <source>
        <dbReference type="Google" id="ProtNLM"/>
    </source>
</evidence>
<evidence type="ECO:0000313" key="3">
    <source>
        <dbReference type="Proteomes" id="UP000004162"/>
    </source>
</evidence>
<gene>
    <name evidence="2" type="ORF">CferDRAFT_0996</name>
</gene>
<dbReference type="AlphaFoldDB" id="Q0YRZ1"/>
<evidence type="ECO:0000313" key="2">
    <source>
        <dbReference type="EMBL" id="EAT59081.1"/>
    </source>
</evidence>
<dbReference type="Proteomes" id="UP000004162">
    <property type="component" value="Unassembled WGS sequence"/>
</dbReference>
<keyword evidence="1" id="KW-1133">Transmembrane helix</keyword>
<protein>
    <recommendedName>
        <fullName evidence="4">Phage holin family protein</fullName>
    </recommendedName>
</protein>
<accession>Q0YRZ1</accession>
<keyword evidence="1" id="KW-0812">Transmembrane</keyword>
<reference evidence="2 3" key="2">
    <citation type="submission" date="2006-07" db="EMBL/GenBank/DDBJ databases">
        <title>Sequencing of the draft genome and assembly of Chlorobium ferroxidans DSM 13031.</title>
        <authorList>
            <consortium name="US DOE Joint Genome Institute (JGI-PGF)"/>
            <person name="Copeland A."/>
            <person name="Lucas S."/>
            <person name="Lapidus A."/>
            <person name="Barry K."/>
            <person name="Glavina del Rio T."/>
            <person name="Dalin E."/>
            <person name="Tice H."/>
            <person name="Bruce D."/>
            <person name="Pitluck S."/>
            <person name="Richardson P."/>
        </authorList>
    </citation>
    <scope>NUCLEOTIDE SEQUENCE [LARGE SCALE GENOMIC DNA]</scope>
    <source>
        <strain evidence="2 3">DSM 13031</strain>
    </source>
</reference>
<organism evidence="2 3">
    <name type="scientific">Chlorobium ferrooxidans DSM 13031</name>
    <dbReference type="NCBI Taxonomy" id="377431"/>
    <lineage>
        <taxon>Bacteria</taxon>
        <taxon>Pseudomonadati</taxon>
        <taxon>Chlorobiota</taxon>
        <taxon>Chlorobiia</taxon>
        <taxon>Chlorobiales</taxon>
        <taxon>Chlorobiaceae</taxon>
        <taxon>Chlorobium/Pelodictyon group</taxon>
        <taxon>Chlorobium</taxon>
    </lineage>
</organism>
<comment type="caution">
    <text evidence="2">The sequence shown here is derived from an EMBL/GenBank/DDBJ whole genome shotgun (WGS) entry which is preliminary data.</text>
</comment>
<keyword evidence="3" id="KW-1185">Reference proteome</keyword>
<reference evidence="2 3" key="1">
    <citation type="submission" date="2006-07" db="EMBL/GenBank/DDBJ databases">
        <title>Annotation of the draft genome assembly of Chlorobium ferroxidans DSM 13031.</title>
        <authorList>
            <consortium name="US DOE Joint Genome Institute (JGI-ORNL)"/>
            <person name="Larimer F."/>
            <person name="Land M."/>
            <person name="Hauser L."/>
        </authorList>
    </citation>
    <scope>NUCLEOTIDE SEQUENCE [LARGE SCALE GENOMIC DNA]</scope>
    <source>
        <strain evidence="2 3">DSM 13031</strain>
    </source>
</reference>
<keyword evidence="1" id="KW-0472">Membrane</keyword>
<proteinExistence type="predicted"/>
<dbReference type="EMBL" id="AASE01000008">
    <property type="protein sequence ID" value="EAT59081.1"/>
    <property type="molecule type" value="Genomic_DNA"/>
</dbReference>
<feature type="transmembrane region" description="Helical" evidence="1">
    <location>
        <begin position="57"/>
        <end position="83"/>
    </location>
</feature>